<feature type="transmembrane region" description="Helical" evidence="8">
    <location>
        <begin position="224"/>
        <end position="244"/>
    </location>
</feature>
<dbReference type="UniPathway" id="UPA00079">
    <property type="reaction ID" value="UER00168"/>
</dbReference>
<dbReference type="GO" id="GO:0046428">
    <property type="term" value="F:1,4-dihydroxy-2-naphthoate polyprenyltransferase activity"/>
    <property type="evidence" value="ECO:0007669"/>
    <property type="project" value="UniProtKB-UniRule"/>
</dbReference>
<dbReference type="PANTHER" id="PTHR13929">
    <property type="entry name" value="1,4-DIHYDROXY-2-NAPHTHOATE OCTAPRENYLTRANSFERASE"/>
    <property type="match status" value="1"/>
</dbReference>
<dbReference type="GO" id="GO:0005886">
    <property type="term" value="C:plasma membrane"/>
    <property type="evidence" value="ECO:0007669"/>
    <property type="project" value="UniProtKB-SubCell"/>
</dbReference>
<comment type="caution">
    <text evidence="10">The sequence shown here is derived from an EMBL/GenBank/DDBJ whole genome shotgun (WGS) entry which is preliminary data.</text>
</comment>
<reference evidence="10 11" key="1">
    <citation type="journal article" date="2019" name="Nat. Med.">
        <title>A library of human gut bacterial isolates paired with longitudinal multiomics data enables mechanistic microbiome research.</title>
        <authorList>
            <person name="Poyet M."/>
            <person name="Groussin M."/>
            <person name="Gibbons S.M."/>
            <person name="Avila-Pacheco J."/>
            <person name="Jiang X."/>
            <person name="Kearney S.M."/>
            <person name="Perrotta A.R."/>
            <person name="Berdy B."/>
            <person name="Zhao S."/>
            <person name="Lieberman T.D."/>
            <person name="Swanson P.K."/>
            <person name="Smith M."/>
            <person name="Roesemann S."/>
            <person name="Alexander J.E."/>
            <person name="Rich S.A."/>
            <person name="Livny J."/>
            <person name="Vlamakis H."/>
            <person name="Clish C."/>
            <person name="Bullock K."/>
            <person name="Deik A."/>
            <person name="Scott J."/>
            <person name="Pierce K.A."/>
            <person name="Xavier R.J."/>
            <person name="Alm E.J."/>
        </authorList>
    </citation>
    <scope>NUCLEOTIDE SEQUENCE [LARGE SCALE GENOMIC DNA]</scope>
    <source>
        <strain evidence="10 11">BIOML-A2</strain>
    </source>
</reference>
<dbReference type="HAMAP" id="MF_01937">
    <property type="entry name" value="MenA_1"/>
    <property type="match status" value="1"/>
</dbReference>
<dbReference type="PANTHER" id="PTHR13929:SF0">
    <property type="entry name" value="UBIA PRENYLTRANSFERASE DOMAIN-CONTAINING PROTEIN 1"/>
    <property type="match status" value="1"/>
</dbReference>
<dbReference type="CDD" id="cd13962">
    <property type="entry name" value="PT_UbiA_UBIAD1"/>
    <property type="match status" value="1"/>
</dbReference>
<organism evidence="10 11">
    <name type="scientific">Parasutterella excrementihominis</name>
    <dbReference type="NCBI Taxonomy" id="487175"/>
    <lineage>
        <taxon>Bacteria</taxon>
        <taxon>Pseudomonadati</taxon>
        <taxon>Pseudomonadota</taxon>
        <taxon>Betaproteobacteria</taxon>
        <taxon>Burkholderiales</taxon>
        <taxon>Sutterellaceae</taxon>
        <taxon>Parasutterella</taxon>
    </lineage>
</organism>
<feature type="transmembrane region" description="Helical" evidence="8">
    <location>
        <begin position="290"/>
        <end position="308"/>
    </location>
</feature>
<comment type="function">
    <text evidence="8">Conversion of 1,4-dihydroxy-2-naphthoate (DHNA) to demethylmenaquinone (DMK).</text>
</comment>
<keyword evidence="7 8" id="KW-0472">Membrane</keyword>
<dbReference type="GO" id="GO:0042371">
    <property type="term" value="P:vitamin K biosynthetic process"/>
    <property type="evidence" value="ECO:0007669"/>
    <property type="project" value="TreeGrafter"/>
</dbReference>
<evidence type="ECO:0000256" key="4">
    <source>
        <dbReference type="ARBA" id="ARBA00022679"/>
    </source>
</evidence>
<dbReference type="GO" id="GO:0009234">
    <property type="term" value="P:menaquinone biosynthetic process"/>
    <property type="evidence" value="ECO:0007669"/>
    <property type="project" value="UniProtKB-UniRule"/>
</dbReference>
<comment type="catalytic activity">
    <reaction evidence="8">
        <text>an all-trans-polyprenyl diphosphate + 1,4-dihydroxy-2-naphthoate + H(+) = a 2-demethylmenaquinol + CO2 + diphosphate</text>
        <dbReference type="Rhea" id="RHEA:26478"/>
        <dbReference type="Rhea" id="RHEA-COMP:9563"/>
        <dbReference type="Rhea" id="RHEA-COMP:9564"/>
        <dbReference type="ChEBI" id="CHEBI:11173"/>
        <dbReference type="ChEBI" id="CHEBI:15378"/>
        <dbReference type="ChEBI" id="CHEBI:16526"/>
        <dbReference type="ChEBI" id="CHEBI:33019"/>
        <dbReference type="ChEBI" id="CHEBI:55437"/>
        <dbReference type="ChEBI" id="CHEBI:58914"/>
        <dbReference type="EC" id="2.5.1.74"/>
    </reaction>
</comment>
<evidence type="ECO:0000256" key="6">
    <source>
        <dbReference type="ARBA" id="ARBA00022989"/>
    </source>
</evidence>
<evidence type="ECO:0000256" key="7">
    <source>
        <dbReference type="ARBA" id="ARBA00023136"/>
    </source>
</evidence>
<accession>A0A6I3RZK5</accession>
<dbReference type="Pfam" id="PF01040">
    <property type="entry name" value="UbiA"/>
    <property type="match status" value="1"/>
</dbReference>
<dbReference type="PIRSF" id="PIRSF005355">
    <property type="entry name" value="UBIAD1"/>
    <property type="match status" value="1"/>
</dbReference>
<keyword evidence="6 8" id="KW-1133">Transmembrane helix</keyword>
<keyword evidence="3 8" id="KW-1003">Cell membrane</keyword>
<sequence length="322" mass="35652">MKSVVKKEIRPHSFAAWMAFMRPKTFWIAAAPVCVGTAFAGALAGTWNLWIFLFTLLGAVSIQAMSNMVNDYAYNLKKAENGTRVGLPRATTEGWISMSAAKKMVGFSIVVCSLFGILLIVIGGLPIACIAVLSLICGFCYMGGPKPIAYTPFGEFLVLVFYGLFAVSGTYWLQTHSFNWLTLVPGLSLGLIGAAILFVNNYRDLDHDRSVGRYTLVAACGRKLANTLYMLMIFLPFVFIGWMVPLNQHYWPFLFVLMALPRASFLPHLLKTSPQEKITMVMFKTIQLELFFGFLLTLSGIAVAFLSWPSTQLAANLFVSPF</sequence>
<evidence type="ECO:0000256" key="1">
    <source>
        <dbReference type="ARBA" id="ARBA00004141"/>
    </source>
</evidence>
<keyword evidence="5 8" id="KW-0812">Transmembrane</keyword>
<comment type="similarity">
    <text evidence="8">Belongs to the MenA family. Type 1 subfamily.</text>
</comment>
<comment type="pathway">
    <text evidence="8">Quinol/quinone metabolism; menaquinone biosynthesis; menaquinol from 1,4-dihydroxy-2-naphthoate: step 1/2.</text>
</comment>
<comment type="caution">
    <text evidence="8">Lacks conserved residue(s) required for the propagation of feature annotation.</text>
</comment>
<dbReference type="InterPro" id="IPR000537">
    <property type="entry name" value="UbiA_prenyltransferase"/>
</dbReference>
<dbReference type="InterPro" id="IPR004657">
    <property type="entry name" value="MenA"/>
</dbReference>
<proteinExistence type="inferred from homology"/>
<dbReference type="RefSeq" id="WP_008810331.1">
    <property type="nucleotide sequence ID" value="NZ_CAJUON010000005.1"/>
</dbReference>
<protein>
    <recommendedName>
        <fullName evidence="8 9">1,4-dihydroxy-2-naphthoate octaprenyltransferase</fullName>
        <shortName evidence="8">DHNA-octaprenyltransferase</shortName>
        <ecNumber evidence="8 9">2.5.1.74</ecNumber>
    </recommendedName>
</protein>
<name>A0A6I3RZK5_9BURK</name>
<dbReference type="GeneID" id="43350044"/>
<feature type="transmembrane region" description="Helical" evidence="8">
    <location>
        <begin position="180"/>
        <end position="203"/>
    </location>
</feature>
<evidence type="ECO:0000256" key="2">
    <source>
        <dbReference type="ARBA" id="ARBA00022428"/>
    </source>
</evidence>
<dbReference type="EMBL" id="WNCL01000019">
    <property type="protein sequence ID" value="MTU43447.1"/>
    <property type="molecule type" value="Genomic_DNA"/>
</dbReference>
<dbReference type="InterPro" id="IPR026046">
    <property type="entry name" value="UBIAD1"/>
</dbReference>
<evidence type="ECO:0000256" key="3">
    <source>
        <dbReference type="ARBA" id="ARBA00022475"/>
    </source>
</evidence>
<evidence type="ECO:0000256" key="5">
    <source>
        <dbReference type="ARBA" id="ARBA00022692"/>
    </source>
</evidence>
<evidence type="ECO:0000313" key="11">
    <source>
        <dbReference type="Proteomes" id="UP000462362"/>
    </source>
</evidence>
<feature type="transmembrane region" description="Helical" evidence="8">
    <location>
        <begin position="156"/>
        <end position="174"/>
    </location>
</feature>
<keyword evidence="4 8" id="KW-0808">Transferase</keyword>
<dbReference type="NCBIfam" id="TIGR00751">
    <property type="entry name" value="menA"/>
    <property type="match status" value="1"/>
</dbReference>
<comment type="subcellular location">
    <subcellularLocation>
        <location evidence="8">Cell membrane</location>
        <topology evidence="8">Multi-pass membrane protein</topology>
    </subcellularLocation>
    <subcellularLocation>
        <location evidence="1">Membrane</location>
        <topology evidence="1">Multi-pass membrane protein</topology>
    </subcellularLocation>
</comment>
<evidence type="ECO:0000256" key="9">
    <source>
        <dbReference type="NCBIfam" id="TIGR00751"/>
    </source>
</evidence>
<keyword evidence="2 8" id="KW-0474">Menaquinone biosynthesis</keyword>
<feature type="transmembrane region" description="Helical" evidence="8">
    <location>
        <begin position="250"/>
        <end position="270"/>
    </location>
</feature>
<dbReference type="EC" id="2.5.1.74" evidence="8 9"/>
<dbReference type="AlphaFoldDB" id="A0A6I3RZK5"/>
<evidence type="ECO:0000313" key="10">
    <source>
        <dbReference type="EMBL" id="MTU43447.1"/>
    </source>
</evidence>
<dbReference type="Proteomes" id="UP000462362">
    <property type="component" value="Unassembled WGS sequence"/>
</dbReference>
<evidence type="ECO:0000256" key="8">
    <source>
        <dbReference type="HAMAP-Rule" id="MF_01937"/>
    </source>
</evidence>
<gene>
    <name evidence="8 10" type="primary">menA</name>
    <name evidence="10" type="ORF">GMD42_07390</name>
</gene>